<dbReference type="Gene3D" id="1.10.630.10">
    <property type="entry name" value="Cytochrome P450"/>
    <property type="match status" value="1"/>
</dbReference>
<evidence type="ECO:0000256" key="7">
    <source>
        <dbReference type="ARBA" id="ARBA00023033"/>
    </source>
</evidence>
<evidence type="ECO:0000256" key="2">
    <source>
        <dbReference type="ARBA" id="ARBA00010617"/>
    </source>
</evidence>
<dbReference type="OrthoDB" id="1470350at2759"/>
<reference evidence="11 12" key="1">
    <citation type="journal article" date="2016" name="Mol. Biol. Evol.">
        <title>Comparative Genomics of Early-Diverging Mushroom-Forming Fungi Provides Insights into the Origins of Lignocellulose Decay Capabilities.</title>
        <authorList>
            <person name="Nagy L.G."/>
            <person name="Riley R."/>
            <person name="Tritt A."/>
            <person name="Adam C."/>
            <person name="Daum C."/>
            <person name="Floudas D."/>
            <person name="Sun H."/>
            <person name="Yadav J.S."/>
            <person name="Pangilinan J."/>
            <person name="Larsson K.H."/>
            <person name="Matsuura K."/>
            <person name="Barry K."/>
            <person name="Labutti K."/>
            <person name="Kuo R."/>
            <person name="Ohm R.A."/>
            <person name="Bhattacharya S.S."/>
            <person name="Shirouzu T."/>
            <person name="Yoshinaga Y."/>
            <person name="Martin F.M."/>
            <person name="Grigoriev I.V."/>
            <person name="Hibbett D.S."/>
        </authorList>
    </citation>
    <scope>NUCLEOTIDE SEQUENCE [LARGE SCALE GENOMIC DNA]</scope>
    <source>
        <strain evidence="11 12">L-15889</strain>
    </source>
</reference>
<dbReference type="EMBL" id="KV429046">
    <property type="protein sequence ID" value="KZT71411.1"/>
    <property type="molecule type" value="Genomic_DNA"/>
</dbReference>
<dbReference type="PRINTS" id="PR00463">
    <property type="entry name" value="EP450I"/>
</dbReference>
<dbReference type="InterPro" id="IPR017972">
    <property type="entry name" value="Cyt_P450_CS"/>
</dbReference>
<keyword evidence="4 8" id="KW-0479">Metal-binding</keyword>
<evidence type="ECO:0000256" key="3">
    <source>
        <dbReference type="ARBA" id="ARBA00022617"/>
    </source>
</evidence>
<evidence type="ECO:0000256" key="10">
    <source>
        <dbReference type="SAM" id="Phobius"/>
    </source>
</evidence>
<dbReference type="PANTHER" id="PTHR24287:SF1">
    <property type="entry name" value="P450, PUTATIVE (EUROFUNG)-RELATED"/>
    <property type="match status" value="1"/>
</dbReference>
<dbReference type="PANTHER" id="PTHR24287">
    <property type="entry name" value="P450, PUTATIVE (EUROFUNG)-RELATED"/>
    <property type="match status" value="1"/>
</dbReference>
<keyword evidence="10" id="KW-1133">Transmembrane helix</keyword>
<evidence type="ECO:0000313" key="12">
    <source>
        <dbReference type="Proteomes" id="UP000076727"/>
    </source>
</evidence>
<evidence type="ECO:0000256" key="9">
    <source>
        <dbReference type="RuleBase" id="RU000461"/>
    </source>
</evidence>
<dbReference type="GO" id="GO:0005506">
    <property type="term" value="F:iron ion binding"/>
    <property type="evidence" value="ECO:0007669"/>
    <property type="project" value="InterPro"/>
</dbReference>
<evidence type="ECO:0000256" key="8">
    <source>
        <dbReference type="PIRSR" id="PIRSR602401-1"/>
    </source>
</evidence>
<keyword evidence="10" id="KW-0472">Membrane</keyword>
<dbReference type="PRINTS" id="PR00385">
    <property type="entry name" value="P450"/>
</dbReference>
<dbReference type="Pfam" id="PF00067">
    <property type="entry name" value="p450"/>
    <property type="match status" value="1"/>
</dbReference>
<comment type="similarity">
    <text evidence="2 9">Belongs to the cytochrome P450 family.</text>
</comment>
<dbReference type="CDD" id="cd11063">
    <property type="entry name" value="CYP52"/>
    <property type="match status" value="1"/>
</dbReference>
<evidence type="ECO:0000256" key="6">
    <source>
        <dbReference type="ARBA" id="ARBA00023004"/>
    </source>
</evidence>
<dbReference type="SUPFAM" id="SSF48264">
    <property type="entry name" value="Cytochrome P450"/>
    <property type="match status" value="1"/>
</dbReference>
<comment type="cofactor">
    <cofactor evidence="1 8">
        <name>heme</name>
        <dbReference type="ChEBI" id="CHEBI:30413"/>
    </cofactor>
</comment>
<dbReference type="InterPro" id="IPR047146">
    <property type="entry name" value="Cyt_P450_E_CYP52_fungi"/>
</dbReference>
<dbReference type="GO" id="GO:0004497">
    <property type="term" value="F:monooxygenase activity"/>
    <property type="evidence" value="ECO:0007669"/>
    <property type="project" value="UniProtKB-KW"/>
</dbReference>
<keyword evidence="10" id="KW-0812">Transmembrane</keyword>
<dbReference type="AlphaFoldDB" id="A0A165S1E5"/>
<proteinExistence type="inferred from homology"/>
<sequence>MELGPGERLVLRGLLTAGKYPVLVASAAYLLNHYAGWDIPAWAVCLGALGTIPLAVFVAIRIRYWQVFSAAARHGAIIAPQWTGKWLGNLDILYLILEGYRNGYPGDFLWEKFNELGPTYRFNVLWGFGILTCDPAVIKTILATEFQNYEKGEMFQEQMHALLGTGVFNSDGDMWKWHRSMTRPFFSKDRISHFELFDRHAEAALNKMSERLRAGYAIDFQDLVSRFTLDSATEFLFGACVHSLRSTLPFPYNLSASSPFAASTMPLVSEHDKAEAFATAFSVAEHLCAERVMMGKIWPLWEMRKDKSREHMRVVDEYLHPILEEALRKKSQREREEKAKGEKRPEEVDGIEEEETLLDHLVKFTSDLTVLHDEVLNILLAGRDTTATTLTFAVYLLAMHPEVLGRLRTEVLEKVGPKQRPTYAIIKEMRYLRAVINETLRLYPAVPFNIRLSVNEGLLPNSNGKPIYVPAKVPVSYSVWAMHRREEYWGPDAQEYDPDRFLDERVNKYLTPNPFIFLPFNAGPRICLGQQFAYNEMSFFLIKLLQRFSAMELAPEAISPGMLPPKEWASAPGRKGKEKFAPKSHLTLYMTGGMWVRMTEVEDDENDVRV</sequence>
<evidence type="ECO:0000256" key="1">
    <source>
        <dbReference type="ARBA" id="ARBA00001971"/>
    </source>
</evidence>
<evidence type="ECO:0000256" key="5">
    <source>
        <dbReference type="ARBA" id="ARBA00023002"/>
    </source>
</evidence>
<organism evidence="11 12">
    <name type="scientific">Daedalea quercina L-15889</name>
    <dbReference type="NCBI Taxonomy" id="1314783"/>
    <lineage>
        <taxon>Eukaryota</taxon>
        <taxon>Fungi</taxon>
        <taxon>Dikarya</taxon>
        <taxon>Basidiomycota</taxon>
        <taxon>Agaricomycotina</taxon>
        <taxon>Agaricomycetes</taxon>
        <taxon>Polyporales</taxon>
        <taxon>Fomitopsis</taxon>
    </lineage>
</organism>
<dbReference type="GO" id="GO:0020037">
    <property type="term" value="F:heme binding"/>
    <property type="evidence" value="ECO:0007669"/>
    <property type="project" value="InterPro"/>
</dbReference>
<keyword evidence="6 8" id="KW-0408">Iron</keyword>
<keyword evidence="3 8" id="KW-0349">Heme</keyword>
<protein>
    <submittedName>
        <fullName evidence="11">Cytochrome P450</fullName>
    </submittedName>
</protein>
<dbReference type="InterPro" id="IPR001128">
    <property type="entry name" value="Cyt_P450"/>
</dbReference>
<feature type="transmembrane region" description="Helical" evidence="10">
    <location>
        <begin position="39"/>
        <end position="60"/>
    </location>
</feature>
<evidence type="ECO:0000313" key="11">
    <source>
        <dbReference type="EMBL" id="KZT71411.1"/>
    </source>
</evidence>
<name>A0A165S1E5_9APHY</name>
<dbReference type="GO" id="GO:0016705">
    <property type="term" value="F:oxidoreductase activity, acting on paired donors, with incorporation or reduction of molecular oxygen"/>
    <property type="evidence" value="ECO:0007669"/>
    <property type="project" value="InterPro"/>
</dbReference>
<dbReference type="STRING" id="1314783.A0A165S1E5"/>
<feature type="binding site" description="axial binding residue" evidence="8">
    <location>
        <position position="527"/>
    </location>
    <ligand>
        <name>heme</name>
        <dbReference type="ChEBI" id="CHEBI:30413"/>
    </ligand>
    <ligandPart>
        <name>Fe</name>
        <dbReference type="ChEBI" id="CHEBI:18248"/>
    </ligandPart>
</feature>
<keyword evidence="12" id="KW-1185">Reference proteome</keyword>
<accession>A0A165S1E5</accession>
<evidence type="ECO:0000256" key="4">
    <source>
        <dbReference type="ARBA" id="ARBA00022723"/>
    </source>
</evidence>
<dbReference type="InterPro" id="IPR036396">
    <property type="entry name" value="Cyt_P450_sf"/>
</dbReference>
<gene>
    <name evidence="11" type="ORF">DAEQUDRAFT_724394</name>
</gene>
<keyword evidence="7 9" id="KW-0503">Monooxygenase</keyword>
<dbReference type="InterPro" id="IPR002401">
    <property type="entry name" value="Cyt_P450_E_grp-I"/>
</dbReference>
<keyword evidence="5 9" id="KW-0560">Oxidoreductase</keyword>
<dbReference type="PROSITE" id="PS00086">
    <property type="entry name" value="CYTOCHROME_P450"/>
    <property type="match status" value="1"/>
</dbReference>
<dbReference type="Proteomes" id="UP000076727">
    <property type="component" value="Unassembled WGS sequence"/>
</dbReference>